<dbReference type="RefSeq" id="XP_016230364.1">
    <property type="nucleotide sequence ID" value="XM_016385420.1"/>
</dbReference>
<accession>A0A0D2ATT7</accession>
<keyword evidence="4" id="KW-1185">Reference proteome</keyword>
<dbReference type="CDD" id="cd04301">
    <property type="entry name" value="NAT_SF"/>
    <property type="match status" value="1"/>
</dbReference>
<dbReference type="PANTHER" id="PTHR42791">
    <property type="entry name" value="GNAT FAMILY ACETYLTRANSFERASE"/>
    <property type="match status" value="1"/>
</dbReference>
<dbReference type="SUPFAM" id="SSF55729">
    <property type="entry name" value="Acyl-CoA N-acyltransferases (Nat)"/>
    <property type="match status" value="1"/>
</dbReference>
<feature type="region of interest" description="Disordered" evidence="1">
    <location>
        <begin position="72"/>
        <end position="97"/>
    </location>
</feature>
<evidence type="ECO:0000313" key="4">
    <source>
        <dbReference type="Proteomes" id="UP000053328"/>
    </source>
</evidence>
<dbReference type="STRING" id="91928.A0A0D2ATT7"/>
<dbReference type="InterPro" id="IPR016181">
    <property type="entry name" value="Acyl_CoA_acyltransferase"/>
</dbReference>
<dbReference type="AlphaFoldDB" id="A0A0D2ATT7"/>
<dbReference type="OrthoDB" id="2744543at2759"/>
<evidence type="ECO:0000259" key="2">
    <source>
        <dbReference type="PROSITE" id="PS51186"/>
    </source>
</evidence>
<evidence type="ECO:0000256" key="1">
    <source>
        <dbReference type="SAM" id="MobiDB-lite"/>
    </source>
</evidence>
<dbReference type="HOGENOM" id="CLU_060131_3_1_1"/>
<dbReference type="GO" id="GO:0016747">
    <property type="term" value="F:acyltransferase activity, transferring groups other than amino-acyl groups"/>
    <property type="evidence" value="ECO:0007669"/>
    <property type="project" value="InterPro"/>
</dbReference>
<dbReference type="VEuPathDB" id="FungiDB:PV08_11109"/>
<proteinExistence type="predicted"/>
<name>A0A0D2ATT7_9EURO</name>
<dbReference type="InterPro" id="IPR000182">
    <property type="entry name" value="GNAT_dom"/>
</dbReference>
<dbReference type="InterPro" id="IPR052523">
    <property type="entry name" value="Trichothecene_AcTrans"/>
</dbReference>
<reference evidence="3 4" key="1">
    <citation type="submission" date="2015-01" db="EMBL/GenBank/DDBJ databases">
        <title>The Genome Sequence of Exophiala spinifera CBS89968.</title>
        <authorList>
            <consortium name="The Broad Institute Genomics Platform"/>
            <person name="Cuomo C."/>
            <person name="de Hoog S."/>
            <person name="Gorbushina A."/>
            <person name="Stielow B."/>
            <person name="Teixiera M."/>
            <person name="Abouelleil A."/>
            <person name="Chapman S.B."/>
            <person name="Priest M."/>
            <person name="Young S.K."/>
            <person name="Wortman J."/>
            <person name="Nusbaum C."/>
            <person name="Birren B."/>
        </authorList>
    </citation>
    <scope>NUCLEOTIDE SEQUENCE [LARGE SCALE GENOMIC DNA]</scope>
    <source>
        <strain evidence="3 4">CBS 89968</strain>
    </source>
</reference>
<dbReference type="PROSITE" id="PS51186">
    <property type="entry name" value="GNAT"/>
    <property type="match status" value="1"/>
</dbReference>
<dbReference type="EMBL" id="KN847500">
    <property type="protein sequence ID" value="KIW10148.1"/>
    <property type="molecule type" value="Genomic_DNA"/>
</dbReference>
<feature type="domain" description="N-acetyltransferase" evidence="2">
    <location>
        <begin position="131"/>
        <end position="280"/>
    </location>
</feature>
<organism evidence="3 4">
    <name type="scientific">Exophiala spinifera</name>
    <dbReference type="NCBI Taxonomy" id="91928"/>
    <lineage>
        <taxon>Eukaryota</taxon>
        <taxon>Fungi</taxon>
        <taxon>Dikarya</taxon>
        <taxon>Ascomycota</taxon>
        <taxon>Pezizomycotina</taxon>
        <taxon>Eurotiomycetes</taxon>
        <taxon>Chaetothyriomycetidae</taxon>
        <taxon>Chaetothyriales</taxon>
        <taxon>Herpotrichiellaceae</taxon>
        <taxon>Exophiala</taxon>
    </lineage>
</organism>
<dbReference type="Gene3D" id="3.40.630.30">
    <property type="match status" value="1"/>
</dbReference>
<evidence type="ECO:0000313" key="3">
    <source>
        <dbReference type="EMBL" id="KIW10148.1"/>
    </source>
</evidence>
<dbReference type="Proteomes" id="UP000053328">
    <property type="component" value="Unassembled WGS sequence"/>
</dbReference>
<dbReference type="Pfam" id="PF13508">
    <property type="entry name" value="Acetyltransf_7"/>
    <property type="match status" value="1"/>
</dbReference>
<protein>
    <recommendedName>
        <fullName evidence="2">N-acetyltransferase domain-containing protein</fullName>
    </recommendedName>
</protein>
<gene>
    <name evidence="3" type="ORF">PV08_11109</name>
</gene>
<dbReference type="PANTHER" id="PTHR42791:SF16">
    <property type="entry name" value="N-ACETYLTRANSFERASE DOMAIN-CONTAINING PROTEIN"/>
    <property type="match status" value="1"/>
</dbReference>
<dbReference type="GeneID" id="27338192"/>
<sequence length="280" mass="31655">MPVRLATRADMPVMAQVYVASFGPDRLFKVFFPRMDEYPDDFLRAAEEHLWLTWYDYSKIILLSYRRGPQTPGGEQTPLLASGNKNDDDADADADADKNNQQVITGISVWGRNGSGWENVHGTWGRWDPRLLIRPILETFYTIRRFFYPNKAAVTPTPESPEPLTFWNFMSKVVPFARDFYSAPHRQNNFWSLETMAVHPSYQGQGYGRELVESGLDLVKNDPSGELPADVVAADGKEAFYQKCGFRDLVGFICETVDDKGRDNPLRSNGVGGGAVLWTK</sequence>